<keyword evidence="2" id="KW-1185">Reference proteome</keyword>
<reference evidence="1 2" key="1">
    <citation type="submission" date="2021-06" db="EMBL/GenBank/DDBJ databases">
        <authorList>
            <person name="Sun Q."/>
            <person name="Li D."/>
        </authorList>
    </citation>
    <scope>NUCLEOTIDE SEQUENCE [LARGE SCALE GENOMIC DNA]</scope>
    <source>
        <strain evidence="1 2">MSJ-5</strain>
    </source>
</reference>
<protein>
    <submittedName>
        <fullName evidence="1">Uncharacterized protein</fullName>
    </submittedName>
</protein>
<gene>
    <name evidence="1" type="ORF">KQI88_10350</name>
</gene>
<sequence>MAKRVAYICSNPGCGKLTSGPHSDSSKASIIGVAAHITAASKGGPSMIQV</sequence>
<accession>A0ABS6G3S0</accession>
<evidence type="ECO:0000313" key="1">
    <source>
        <dbReference type="EMBL" id="MBU5676819.1"/>
    </source>
</evidence>
<proteinExistence type="predicted"/>
<dbReference type="EMBL" id="JAHLQK010000004">
    <property type="protein sequence ID" value="MBU5676819.1"/>
    <property type="molecule type" value="Genomic_DNA"/>
</dbReference>
<name>A0ABS6G3S0_9FIRM</name>
<evidence type="ECO:0000313" key="2">
    <source>
        <dbReference type="Proteomes" id="UP000779508"/>
    </source>
</evidence>
<organism evidence="1 2">
    <name type="scientific">Alkaliphilus flagellatus</name>
    <dbReference type="NCBI Taxonomy" id="2841507"/>
    <lineage>
        <taxon>Bacteria</taxon>
        <taxon>Bacillati</taxon>
        <taxon>Bacillota</taxon>
        <taxon>Clostridia</taxon>
        <taxon>Peptostreptococcales</taxon>
        <taxon>Natronincolaceae</taxon>
        <taxon>Alkaliphilus</taxon>
    </lineage>
</organism>
<dbReference type="Proteomes" id="UP000779508">
    <property type="component" value="Unassembled WGS sequence"/>
</dbReference>
<dbReference type="RefSeq" id="WP_216417070.1">
    <property type="nucleotide sequence ID" value="NZ_JAHLQK010000004.1"/>
</dbReference>
<comment type="caution">
    <text evidence="1">The sequence shown here is derived from an EMBL/GenBank/DDBJ whole genome shotgun (WGS) entry which is preliminary data.</text>
</comment>